<reference evidence="1 2" key="1">
    <citation type="submission" date="2012-05" db="EMBL/GenBank/DDBJ databases">
        <title>Recombination and specialization in a pathogen metapopulation.</title>
        <authorList>
            <person name="Gardiner A."/>
            <person name="Kemen E."/>
            <person name="Schultz-Larsen T."/>
            <person name="MacLean D."/>
            <person name="Van Oosterhout C."/>
            <person name="Jones J.D.G."/>
        </authorList>
    </citation>
    <scope>NUCLEOTIDE SEQUENCE [LARGE SCALE GENOMIC DNA]</scope>
    <source>
        <strain evidence="1 2">Ac Nc2</strain>
    </source>
</reference>
<evidence type="ECO:0000313" key="2">
    <source>
        <dbReference type="Proteomes" id="UP000053237"/>
    </source>
</evidence>
<comment type="caution">
    <text evidence="1">The sequence shown here is derived from an EMBL/GenBank/DDBJ whole genome shotgun (WGS) entry which is preliminary data.</text>
</comment>
<keyword evidence="2" id="KW-1185">Reference proteome</keyword>
<name>A0A024GA54_9STRA</name>
<proteinExistence type="predicted"/>
<protein>
    <submittedName>
        <fullName evidence="1">Uncharacterized protein</fullName>
    </submittedName>
</protein>
<dbReference type="AlphaFoldDB" id="A0A024GA54"/>
<dbReference type="InParanoid" id="A0A024GA54"/>
<sequence length="71" mass="7992">MFVLDNGSALYNVIDSNTPTSLVVDMELNQFHPRVTPKQFNDETVVVVSNKKKILHPTSRNGRLSNAFCSR</sequence>
<dbReference type="EMBL" id="CAIX01000047">
    <property type="protein sequence ID" value="CCI43380.1"/>
    <property type="molecule type" value="Genomic_DNA"/>
</dbReference>
<organism evidence="1 2">
    <name type="scientific">Albugo candida</name>
    <dbReference type="NCBI Taxonomy" id="65357"/>
    <lineage>
        <taxon>Eukaryota</taxon>
        <taxon>Sar</taxon>
        <taxon>Stramenopiles</taxon>
        <taxon>Oomycota</taxon>
        <taxon>Peronosporomycetes</taxon>
        <taxon>Albuginales</taxon>
        <taxon>Albuginaceae</taxon>
        <taxon>Albugo</taxon>
    </lineage>
</organism>
<evidence type="ECO:0000313" key="1">
    <source>
        <dbReference type="EMBL" id="CCI43380.1"/>
    </source>
</evidence>
<dbReference type="Proteomes" id="UP000053237">
    <property type="component" value="Unassembled WGS sequence"/>
</dbReference>
<accession>A0A024GA54</accession>
<gene>
    <name evidence="1" type="ORF">BN9_041640</name>
</gene>